<dbReference type="OrthoDB" id="5853965at2759"/>
<dbReference type="Proteomes" id="UP000271098">
    <property type="component" value="Unassembled WGS sequence"/>
</dbReference>
<dbReference type="EMBL" id="UYRT01002641">
    <property type="protein sequence ID" value="VDK31271.1"/>
    <property type="molecule type" value="Genomic_DNA"/>
</dbReference>
<reference evidence="3" key="1">
    <citation type="submission" date="2016-06" db="UniProtKB">
        <authorList>
            <consortium name="WormBaseParasite"/>
        </authorList>
    </citation>
    <scope>IDENTIFICATION</scope>
</reference>
<keyword evidence="2" id="KW-1185">Reference proteome</keyword>
<accession>A0A183CZP2</accession>
<gene>
    <name evidence="1" type="ORF">GPUH_LOCUS1933</name>
</gene>
<sequence length="184" mass="21225">MFCSYADEINNRMHLNTPSSDERIVAILQGVGTIMDYNYTMKKYLADLSSEYSTEELSRILGLQLFFILEPWNLLDFKLESIRQELMAAAAILRIRVNVVAHNPLQFVAAHSAATALSEQAKQQLLITEQQKRIREELRKNMHSDEDETAWQSNLNSWLSKRKTAMSRWKEGLASSTHCSRFIL</sequence>
<reference evidence="1 2" key="2">
    <citation type="submission" date="2018-11" db="EMBL/GenBank/DDBJ databases">
        <authorList>
            <consortium name="Pathogen Informatics"/>
        </authorList>
    </citation>
    <scope>NUCLEOTIDE SEQUENCE [LARGE SCALE GENOMIC DNA]</scope>
</reference>
<name>A0A183CZP2_9BILA</name>
<evidence type="ECO:0000313" key="1">
    <source>
        <dbReference type="EMBL" id="VDK31271.1"/>
    </source>
</evidence>
<proteinExistence type="predicted"/>
<protein>
    <submittedName>
        <fullName evidence="3">PCI domain-containing protein</fullName>
    </submittedName>
</protein>
<evidence type="ECO:0000313" key="2">
    <source>
        <dbReference type="Proteomes" id="UP000271098"/>
    </source>
</evidence>
<dbReference type="WBParaSite" id="GPUH_0000193801-mRNA-1">
    <property type="protein sequence ID" value="GPUH_0000193801-mRNA-1"/>
    <property type="gene ID" value="GPUH_0000193801"/>
</dbReference>
<dbReference type="AlphaFoldDB" id="A0A183CZP2"/>
<organism evidence="3">
    <name type="scientific">Gongylonema pulchrum</name>
    <dbReference type="NCBI Taxonomy" id="637853"/>
    <lineage>
        <taxon>Eukaryota</taxon>
        <taxon>Metazoa</taxon>
        <taxon>Ecdysozoa</taxon>
        <taxon>Nematoda</taxon>
        <taxon>Chromadorea</taxon>
        <taxon>Rhabditida</taxon>
        <taxon>Spirurina</taxon>
        <taxon>Spiruromorpha</taxon>
        <taxon>Spiruroidea</taxon>
        <taxon>Gongylonematidae</taxon>
        <taxon>Gongylonema</taxon>
    </lineage>
</organism>
<evidence type="ECO:0000313" key="3">
    <source>
        <dbReference type="WBParaSite" id="GPUH_0000193801-mRNA-1"/>
    </source>
</evidence>